<name>A0A834M347_RHYFE</name>
<dbReference type="EMBL" id="JAACXV010014582">
    <property type="protein sequence ID" value="KAF7265951.1"/>
    <property type="molecule type" value="Genomic_DNA"/>
</dbReference>
<gene>
    <name evidence="6" type="ORF">GWI33_020690</name>
</gene>
<evidence type="ECO:0000256" key="2">
    <source>
        <dbReference type="ARBA" id="ARBA00022771"/>
    </source>
</evidence>
<dbReference type="GO" id="GO:0016567">
    <property type="term" value="P:protein ubiquitination"/>
    <property type="evidence" value="ECO:0007669"/>
    <property type="project" value="UniProtKB-UniPathway"/>
</dbReference>
<proteinExistence type="predicted"/>
<dbReference type="Proteomes" id="UP000625711">
    <property type="component" value="Unassembled WGS sequence"/>
</dbReference>
<dbReference type="AlphaFoldDB" id="A0A834M347"/>
<dbReference type="GO" id="GO:0005737">
    <property type="term" value="C:cytoplasm"/>
    <property type="evidence" value="ECO:0007669"/>
    <property type="project" value="TreeGrafter"/>
</dbReference>
<reference evidence="6" key="1">
    <citation type="submission" date="2020-08" db="EMBL/GenBank/DDBJ databases">
        <title>Genome sequencing and assembly of the red palm weevil Rhynchophorus ferrugineus.</title>
        <authorList>
            <person name="Dias G.B."/>
            <person name="Bergman C.M."/>
            <person name="Manee M."/>
        </authorList>
    </citation>
    <scope>NUCLEOTIDE SEQUENCE</scope>
    <source>
        <strain evidence="6">AA-2017</strain>
        <tissue evidence="6">Whole larva</tissue>
    </source>
</reference>
<dbReference type="PROSITE" id="PS51257">
    <property type="entry name" value="PROKAR_LIPOPROTEIN"/>
    <property type="match status" value="1"/>
</dbReference>
<accession>A0A834M347</accession>
<dbReference type="PANTHER" id="PTHR45877">
    <property type="entry name" value="E3 UBIQUITIN-PROTEIN LIGASE SIAH2"/>
    <property type="match status" value="1"/>
</dbReference>
<dbReference type="PANTHER" id="PTHR45877:SF2">
    <property type="entry name" value="E3 UBIQUITIN-PROTEIN LIGASE SINA-RELATED"/>
    <property type="match status" value="1"/>
</dbReference>
<evidence type="ECO:0000256" key="3">
    <source>
        <dbReference type="ARBA" id="ARBA00022833"/>
    </source>
</evidence>
<dbReference type="InterPro" id="IPR013083">
    <property type="entry name" value="Znf_RING/FYVE/PHD"/>
</dbReference>
<dbReference type="Pfam" id="PF21361">
    <property type="entry name" value="Sina_ZnF"/>
    <property type="match status" value="1"/>
</dbReference>
<dbReference type="GO" id="GO:0031624">
    <property type="term" value="F:ubiquitin conjugating enzyme binding"/>
    <property type="evidence" value="ECO:0007669"/>
    <property type="project" value="TreeGrafter"/>
</dbReference>
<feature type="domain" description="SIAH-type" evidence="5">
    <location>
        <begin position="150"/>
        <end position="206"/>
    </location>
</feature>
<keyword evidence="1" id="KW-0479">Metal-binding</keyword>
<dbReference type="UniPathway" id="UPA00143"/>
<keyword evidence="7" id="KW-1185">Reference proteome</keyword>
<evidence type="ECO:0000259" key="5">
    <source>
        <dbReference type="PROSITE" id="PS51081"/>
    </source>
</evidence>
<evidence type="ECO:0000256" key="1">
    <source>
        <dbReference type="ARBA" id="ARBA00022723"/>
    </source>
</evidence>
<organism evidence="6 7">
    <name type="scientific">Rhynchophorus ferrugineus</name>
    <name type="common">Red palm weevil</name>
    <name type="synonym">Curculio ferrugineus</name>
    <dbReference type="NCBI Taxonomy" id="354439"/>
    <lineage>
        <taxon>Eukaryota</taxon>
        <taxon>Metazoa</taxon>
        <taxon>Ecdysozoa</taxon>
        <taxon>Arthropoda</taxon>
        <taxon>Hexapoda</taxon>
        <taxon>Insecta</taxon>
        <taxon>Pterygota</taxon>
        <taxon>Neoptera</taxon>
        <taxon>Endopterygota</taxon>
        <taxon>Coleoptera</taxon>
        <taxon>Polyphaga</taxon>
        <taxon>Cucujiformia</taxon>
        <taxon>Curculionidae</taxon>
        <taxon>Dryophthorinae</taxon>
        <taxon>Rhynchophorus</taxon>
    </lineage>
</organism>
<dbReference type="GO" id="GO:0008270">
    <property type="term" value="F:zinc ion binding"/>
    <property type="evidence" value="ECO:0007669"/>
    <property type="project" value="UniProtKB-KW"/>
</dbReference>
<evidence type="ECO:0000313" key="6">
    <source>
        <dbReference type="EMBL" id="KAF7265951.1"/>
    </source>
</evidence>
<dbReference type="SUPFAM" id="SSF49599">
    <property type="entry name" value="TRAF domain-like"/>
    <property type="match status" value="1"/>
</dbReference>
<protein>
    <recommendedName>
        <fullName evidence="5">SIAH-type domain-containing protein</fullName>
    </recommendedName>
</protein>
<dbReference type="InterPro" id="IPR013010">
    <property type="entry name" value="Znf_SIAH"/>
</dbReference>
<sequence>MKWFEAVSCTSLSKHISSPSFIFACLIRLVTKQTARLQPNTRRRLINGRTRHREIRTSFYWAYTNKKIMDITLKTIPDSILDNLICRNCCSYLTILPITVSPEGHYLCGRCLTKKSTTTPDSMVILTSTSELDTIDCTIPMILLAYGTFQSIFPCINKYEGCSQHLTLDEIPSHEKKCVFRKTKCHRCEFYGVGTQLVNHFQYVHNQFYRNKACFTLKDKNQFENRFLYAGYNVLLLVSCLFSTDDGQMTVQVRGVTEERISGVLRINFGVKRDGRRDSRSVEVVSRRFLLNREDCYDISFQIGDCFGHVDWINCSFMFLS</sequence>
<dbReference type="PROSITE" id="PS51081">
    <property type="entry name" value="ZF_SIAH"/>
    <property type="match status" value="1"/>
</dbReference>
<keyword evidence="3" id="KW-0862">Zinc</keyword>
<evidence type="ECO:0000256" key="4">
    <source>
        <dbReference type="PROSITE-ProRule" id="PRU00455"/>
    </source>
</evidence>
<dbReference type="GO" id="GO:0061630">
    <property type="term" value="F:ubiquitin protein ligase activity"/>
    <property type="evidence" value="ECO:0007669"/>
    <property type="project" value="TreeGrafter"/>
</dbReference>
<keyword evidence="2 4" id="KW-0863">Zinc-finger</keyword>
<comment type="caution">
    <text evidence="6">The sequence shown here is derived from an EMBL/GenBank/DDBJ whole genome shotgun (WGS) entry which is preliminary data.</text>
</comment>
<dbReference type="InterPro" id="IPR004162">
    <property type="entry name" value="SINA-like_animal"/>
</dbReference>
<evidence type="ECO:0000313" key="7">
    <source>
        <dbReference type="Proteomes" id="UP000625711"/>
    </source>
</evidence>
<dbReference type="GO" id="GO:0043161">
    <property type="term" value="P:proteasome-mediated ubiquitin-dependent protein catabolic process"/>
    <property type="evidence" value="ECO:0007669"/>
    <property type="project" value="TreeGrafter"/>
</dbReference>
<dbReference type="Gene3D" id="3.30.40.10">
    <property type="entry name" value="Zinc/RING finger domain, C3HC4 (zinc finger)"/>
    <property type="match status" value="1"/>
</dbReference>
<dbReference type="OrthoDB" id="6780401at2759"/>